<dbReference type="Proteomes" id="UP000036097">
    <property type="component" value="Unassembled WGS sequence"/>
</dbReference>
<dbReference type="RefSeq" id="WP_047880506.1">
    <property type="nucleotide sequence ID" value="NZ_LDOT01000032.1"/>
</dbReference>
<gene>
    <name evidence="1" type="ORF">ABT56_19145</name>
</gene>
<dbReference type="InterPro" id="IPR045809">
    <property type="entry name" value="MobI"/>
</dbReference>
<comment type="caution">
    <text evidence="1">The sequence shown here is derived from an EMBL/GenBank/DDBJ whole genome shotgun (WGS) entry which is preliminary data.</text>
</comment>
<dbReference type="PATRIC" id="fig|1195763.3.peg.4094"/>
<accession>A0A0J1GUY2</accession>
<evidence type="ECO:0000313" key="1">
    <source>
        <dbReference type="EMBL" id="KLV03545.1"/>
    </source>
</evidence>
<evidence type="ECO:0000313" key="2">
    <source>
        <dbReference type="Proteomes" id="UP000036097"/>
    </source>
</evidence>
<protein>
    <submittedName>
        <fullName evidence="1">Uncharacterized protein</fullName>
    </submittedName>
</protein>
<name>A0A0J1GUY2_9GAMM</name>
<sequence>MTNTKITQVQNQLYSMIDDEYEKALFAQSLWMSEVAKREVQRSQMKMKGSEKTWYELRVNFSRYTFSVRWYRISFQQHGDKAVRLSIGIALPTTKKGYSRKNFPIASEWEQDLIMQCEEILQPIRNNVKTLGLMHKNLTQLAKDNSVDFSFTPIKDRVQMQSDSIQKFKSRL</sequence>
<dbReference type="EMBL" id="LDOT01000032">
    <property type="protein sequence ID" value="KLV03545.1"/>
    <property type="molecule type" value="Genomic_DNA"/>
</dbReference>
<reference evidence="1 2" key="1">
    <citation type="submission" date="2015-05" db="EMBL/GenBank/DDBJ databases">
        <title>Photobacterium galathea sp. nov.</title>
        <authorList>
            <person name="Machado H."/>
            <person name="Gram L."/>
        </authorList>
    </citation>
    <scope>NUCLEOTIDE SEQUENCE [LARGE SCALE GENOMIC DNA]</scope>
    <source>
        <strain evidence="1 2">CGMCC 1.12159</strain>
    </source>
</reference>
<proteinExistence type="predicted"/>
<dbReference type="Pfam" id="PF19456">
    <property type="entry name" value="MobI"/>
    <property type="match status" value="1"/>
</dbReference>
<dbReference type="AlphaFoldDB" id="A0A0J1GUY2"/>
<organism evidence="1 2">
    <name type="scientific">Photobacterium aquae</name>
    <dbReference type="NCBI Taxonomy" id="1195763"/>
    <lineage>
        <taxon>Bacteria</taxon>
        <taxon>Pseudomonadati</taxon>
        <taxon>Pseudomonadota</taxon>
        <taxon>Gammaproteobacteria</taxon>
        <taxon>Vibrionales</taxon>
        <taxon>Vibrionaceae</taxon>
        <taxon>Photobacterium</taxon>
    </lineage>
</organism>
<keyword evidence="2" id="KW-1185">Reference proteome</keyword>